<dbReference type="CDD" id="cd07114">
    <property type="entry name" value="ALDH_DhaS"/>
    <property type="match status" value="1"/>
</dbReference>
<accession>A0A5B8U5X0</accession>
<dbReference type="Gene3D" id="3.40.605.10">
    <property type="entry name" value="Aldehyde Dehydrogenase, Chain A, domain 1"/>
    <property type="match status" value="1"/>
</dbReference>
<evidence type="ECO:0000256" key="1">
    <source>
        <dbReference type="ARBA" id="ARBA00009986"/>
    </source>
</evidence>
<dbReference type="RefSeq" id="WP_146919934.1">
    <property type="nucleotide sequence ID" value="NZ_CP042430.1"/>
</dbReference>
<dbReference type="GO" id="GO:0016620">
    <property type="term" value="F:oxidoreductase activity, acting on the aldehyde or oxo group of donors, NAD or NADP as acceptor"/>
    <property type="evidence" value="ECO:0007669"/>
    <property type="project" value="InterPro"/>
</dbReference>
<dbReference type="FunFam" id="3.40.605.10:FF:000007">
    <property type="entry name" value="NAD/NADP-dependent betaine aldehyde dehydrogenase"/>
    <property type="match status" value="1"/>
</dbReference>
<keyword evidence="2 4" id="KW-0560">Oxidoreductase</keyword>
<dbReference type="Proteomes" id="UP000321805">
    <property type="component" value="Chromosome"/>
</dbReference>
<evidence type="ECO:0000259" key="5">
    <source>
        <dbReference type="Pfam" id="PF00171"/>
    </source>
</evidence>
<dbReference type="InterPro" id="IPR016163">
    <property type="entry name" value="Ald_DH_C"/>
</dbReference>
<dbReference type="InterPro" id="IPR016162">
    <property type="entry name" value="Ald_DH_N"/>
</dbReference>
<keyword evidence="7" id="KW-1185">Reference proteome</keyword>
<dbReference type="Pfam" id="PF00171">
    <property type="entry name" value="Aldedh"/>
    <property type="match status" value="1"/>
</dbReference>
<feature type="active site" evidence="3">
    <location>
        <position position="252"/>
    </location>
</feature>
<organism evidence="6 7">
    <name type="scientific">Baekduia soli</name>
    <dbReference type="NCBI Taxonomy" id="496014"/>
    <lineage>
        <taxon>Bacteria</taxon>
        <taxon>Bacillati</taxon>
        <taxon>Actinomycetota</taxon>
        <taxon>Thermoleophilia</taxon>
        <taxon>Solirubrobacterales</taxon>
        <taxon>Baekduiaceae</taxon>
        <taxon>Baekduia</taxon>
    </lineage>
</organism>
<protein>
    <submittedName>
        <fullName evidence="6">Aldehyde dehydrogenase</fullName>
    </submittedName>
</protein>
<dbReference type="InterPro" id="IPR016161">
    <property type="entry name" value="Ald_DH/histidinol_DH"/>
</dbReference>
<dbReference type="SUPFAM" id="SSF53720">
    <property type="entry name" value="ALDH-like"/>
    <property type="match status" value="1"/>
</dbReference>
<dbReference type="AlphaFoldDB" id="A0A5B8U5X0"/>
<dbReference type="Gene3D" id="3.40.309.10">
    <property type="entry name" value="Aldehyde Dehydrogenase, Chain A, domain 2"/>
    <property type="match status" value="1"/>
</dbReference>
<dbReference type="KEGG" id="bsol:FSW04_13150"/>
<sequence length="495" mass="51679">MTPRDYLMHVGGAPMAASGGRTLDSVDPATGEVWARIPDATAQDVDTAVAAARAAFRDPAWAGLTATARGRLLNRVADLVDANADSLARTETRDNGKLLREMKAQALALGRWYRFFGGLADKVDGTVPPMDFPTIMGYTVREPVGVVAAIAPWNSPLLLATWKLAPALAAGNTVVAKPSEYTSASLVELVELFVEAGFPPGVVNVVTGTGAGAGAALTSHPDIDHIAFTGGPESAKAIGRAAADSLTPTTFELGGKSANVVFADADLDAAEAGVLAGIFAASGQTCIAGSRLLVQRDIADAFVARIAARAETIRLGDPTAEDTQMGPAATPPQLERIVGMVEDAVAAGATVATGGRRPDEERLAAGLFYPPTVLTGLRPDDHIAQNEVFGPVLSVLTFEDEAEAVEIANGTRYSLAAGIWTRDVKRAHRVARALDAGTVWVNTYRAVSPLMPFGGSGLSGHGRESGIEAMNAYTKTKSVWIELSEEVQDPFVLRV</sequence>
<dbReference type="InterPro" id="IPR029510">
    <property type="entry name" value="Ald_DH_CS_GLU"/>
</dbReference>
<proteinExistence type="inferred from homology"/>
<dbReference type="PROSITE" id="PS00070">
    <property type="entry name" value="ALDEHYDE_DEHYDR_CYS"/>
    <property type="match status" value="1"/>
</dbReference>
<dbReference type="EMBL" id="CP042430">
    <property type="protein sequence ID" value="QEC48420.1"/>
    <property type="molecule type" value="Genomic_DNA"/>
</dbReference>
<evidence type="ECO:0000313" key="6">
    <source>
        <dbReference type="EMBL" id="QEC48420.1"/>
    </source>
</evidence>
<evidence type="ECO:0000313" key="7">
    <source>
        <dbReference type="Proteomes" id="UP000321805"/>
    </source>
</evidence>
<dbReference type="InterPro" id="IPR016160">
    <property type="entry name" value="Ald_DH_CS_CYS"/>
</dbReference>
<reference evidence="6 7" key="1">
    <citation type="journal article" date="2018" name="J. Microbiol.">
        <title>Baekduia soli gen. nov., sp. nov., a novel bacterium isolated from the soil of Baekdu Mountain and proposal of a novel family name, Baekduiaceae fam. nov.</title>
        <authorList>
            <person name="An D.S."/>
            <person name="Siddiqi M.Z."/>
            <person name="Kim K.H."/>
            <person name="Yu H.S."/>
            <person name="Im W.T."/>
        </authorList>
    </citation>
    <scope>NUCLEOTIDE SEQUENCE [LARGE SCALE GENOMIC DNA]</scope>
    <source>
        <strain evidence="6 7">BR7-21</strain>
    </source>
</reference>
<dbReference type="PROSITE" id="PS00687">
    <property type="entry name" value="ALDEHYDE_DEHYDR_GLU"/>
    <property type="match status" value="1"/>
</dbReference>
<dbReference type="InterPro" id="IPR015590">
    <property type="entry name" value="Aldehyde_DH_dom"/>
</dbReference>
<evidence type="ECO:0000256" key="3">
    <source>
        <dbReference type="PROSITE-ProRule" id="PRU10007"/>
    </source>
</evidence>
<feature type="domain" description="Aldehyde dehydrogenase" evidence="5">
    <location>
        <begin position="19"/>
        <end position="479"/>
    </location>
</feature>
<dbReference type="FunFam" id="3.40.309.10:FF:000012">
    <property type="entry name" value="Betaine aldehyde dehydrogenase"/>
    <property type="match status" value="1"/>
</dbReference>
<comment type="similarity">
    <text evidence="1 4">Belongs to the aldehyde dehydrogenase family.</text>
</comment>
<dbReference type="PANTHER" id="PTHR11699">
    <property type="entry name" value="ALDEHYDE DEHYDROGENASE-RELATED"/>
    <property type="match status" value="1"/>
</dbReference>
<gene>
    <name evidence="6" type="ORF">FSW04_13150</name>
</gene>
<dbReference type="OrthoDB" id="6882680at2"/>
<evidence type="ECO:0000256" key="2">
    <source>
        <dbReference type="ARBA" id="ARBA00023002"/>
    </source>
</evidence>
<name>A0A5B8U5X0_9ACTN</name>
<evidence type="ECO:0000256" key="4">
    <source>
        <dbReference type="RuleBase" id="RU003345"/>
    </source>
</evidence>